<dbReference type="InterPro" id="IPR020846">
    <property type="entry name" value="MFS_dom"/>
</dbReference>
<feature type="transmembrane region" description="Helical" evidence="6">
    <location>
        <begin position="291"/>
        <end position="312"/>
    </location>
</feature>
<dbReference type="SUPFAM" id="SSF103473">
    <property type="entry name" value="MFS general substrate transporter"/>
    <property type="match status" value="1"/>
</dbReference>
<keyword evidence="4 6" id="KW-1133">Transmembrane helix</keyword>
<gene>
    <name evidence="8" type="ORF">CB0940_09486</name>
    <name evidence="9" type="ORF">RHO25_010853</name>
</gene>
<dbReference type="PROSITE" id="PS50850">
    <property type="entry name" value="MFS"/>
    <property type="match status" value="1"/>
</dbReference>
<protein>
    <submittedName>
        <fullName evidence="8">Putative transporter</fullName>
    </submittedName>
</protein>
<evidence type="ECO:0000313" key="11">
    <source>
        <dbReference type="Proteomes" id="UP001302367"/>
    </source>
</evidence>
<accession>A0A2G5HH48</accession>
<keyword evidence="2" id="KW-0813">Transport</keyword>
<feature type="transmembrane region" description="Helical" evidence="6">
    <location>
        <begin position="169"/>
        <end position="189"/>
    </location>
</feature>
<reference evidence="9 11" key="2">
    <citation type="submission" date="2023-09" db="EMBL/GenBank/DDBJ databases">
        <title>Complete-Gapless Cercospora beticola genome.</title>
        <authorList>
            <person name="Wyatt N.A."/>
            <person name="Spanner R.E."/>
            <person name="Bolton M.D."/>
        </authorList>
    </citation>
    <scope>NUCLEOTIDE SEQUENCE [LARGE SCALE GENOMIC DNA]</scope>
    <source>
        <strain evidence="9">Cb09-40</strain>
    </source>
</reference>
<feature type="transmembrane region" description="Helical" evidence="6">
    <location>
        <begin position="232"/>
        <end position="252"/>
    </location>
</feature>
<evidence type="ECO:0000256" key="2">
    <source>
        <dbReference type="ARBA" id="ARBA00022448"/>
    </source>
</evidence>
<dbReference type="GO" id="GO:0022857">
    <property type="term" value="F:transmembrane transporter activity"/>
    <property type="evidence" value="ECO:0007669"/>
    <property type="project" value="InterPro"/>
</dbReference>
<evidence type="ECO:0000256" key="1">
    <source>
        <dbReference type="ARBA" id="ARBA00004141"/>
    </source>
</evidence>
<dbReference type="EMBL" id="LKMD01000106">
    <property type="protein sequence ID" value="PIA91849.1"/>
    <property type="molecule type" value="Genomic_DNA"/>
</dbReference>
<dbReference type="GO" id="GO:0016020">
    <property type="term" value="C:membrane"/>
    <property type="evidence" value="ECO:0007669"/>
    <property type="project" value="UniProtKB-SubCell"/>
</dbReference>
<dbReference type="Pfam" id="PF07690">
    <property type="entry name" value="MFS_1"/>
    <property type="match status" value="1"/>
</dbReference>
<dbReference type="Proteomes" id="UP000230605">
    <property type="component" value="Chromosome 7"/>
</dbReference>
<evidence type="ECO:0000256" key="6">
    <source>
        <dbReference type="SAM" id="Phobius"/>
    </source>
</evidence>
<evidence type="ECO:0000256" key="4">
    <source>
        <dbReference type="ARBA" id="ARBA00022989"/>
    </source>
</evidence>
<feature type="transmembrane region" description="Helical" evidence="6">
    <location>
        <begin position="425"/>
        <end position="446"/>
    </location>
</feature>
<dbReference type="PANTHER" id="PTHR43791">
    <property type="entry name" value="PERMEASE-RELATED"/>
    <property type="match status" value="1"/>
</dbReference>
<sequence length="514" mass="57633">MDYEMNSDTKGLTTGIIREAEVDQLNLRLDVLLNPDDEAAKILINYSAANPHLTGWTEDEENKLKRKVDFRLMPILCLIYGMHYYDKAMISQAALFGLQEDLGLNRGTRFSMASAIFYLGFMAGAYPAMFLAQKYPLERVAAAIVVLWGACVLTAPACVSYKGLYTQRFFLGFLEAGVSPMWMMICGSWYKKNEQALRIGIWYSTTGYVSIFSPLINYGLGHIEGSLSNWTYMYFFAGACTIVLGIATLFVLQPDPIRATFFCDRERYILIARMRTNNSGIRNQTWKKDQVIELLCDLKFWLVFFMAAFGMVNNGAVSTFMPVVVSGWGYSSLTSLLLTMPAAAYAGTLILLSTYCAMKFDHIRTWLIVAAQFMTTLSAILLWQLPRDAQGGLLFALYILPSTGATYAILMGLQIANTAGYTKRALASSGIYIGYCLGNFVGPLVFLDHEKPKYSTGFIITFVTAAATGVMGVIYRLICQHDNRKRDREGVHEGFDHAFEDPTDKVNKQFRYII</sequence>
<feature type="transmembrane region" description="Helical" evidence="6">
    <location>
        <begin position="458"/>
        <end position="478"/>
    </location>
</feature>
<feature type="transmembrane region" description="Helical" evidence="6">
    <location>
        <begin position="68"/>
        <end position="85"/>
    </location>
</feature>
<dbReference type="EMBL" id="CP134190">
    <property type="protein sequence ID" value="WPB06196.1"/>
    <property type="molecule type" value="Genomic_DNA"/>
</dbReference>
<feature type="transmembrane region" description="Helical" evidence="6">
    <location>
        <begin position="332"/>
        <end position="353"/>
    </location>
</feature>
<proteinExistence type="predicted"/>
<dbReference type="PANTHER" id="PTHR43791:SF35">
    <property type="entry name" value="MAJOR FACILITATOR SUPERFAMILY (MFS) PROFILE DOMAIN-CONTAINING PROTEIN"/>
    <property type="match status" value="1"/>
</dbReference>
<keyword evidence="11" id="KW-1185">Reference proteome</keyword>
<dbReference type="Gene3D" id="1.20.1250.20">
    <property type="entry name" value="MFS general substrate transporter like domains"/>
    <property type="match status" value="2"/>
</dbReference>
<keyword evidence="3 6" id="KW-0812">Transmembrane</keyword>
<dbReference type="Proteomes" id="UP001302367">
    <property type="component" value="Chromosome 7"/>
</dbReference>
<organism evidence="8 10">
    <name type="scientific">Cercospora beticola</name>
    <name type="common">Sugarbeet leaf spot fungus</name>
    <dbReference type="NCBI Taxonomy" id="122368"/>
    <lineage>
        <taxon>Eukaryota</taxon>
        <taxon>Fungi</taxon>
        <taxon>Dikarya</taxon>
        <taxon>Ascomycota</taxon>
        <taxon>Pezizomycotina</taxon>
        <taxon>Dothideomycetes</taxon>
        <taxon>Dothideomycetidae</taxon>
        <taxon>Mycosphaerellales</taxon>
        <taxon>Mycosphaerellaceae</taxon>
        <taxon>Cercospora</taxon>
    </lineage>
</organism>
<evidence type="ECO:0000313" key="9">
    <source>
        <dbReference type="EMBL" id="WPB06196.1"/>
    </source>
</evidence>
<feature type="transmembrane region" description="Helical" evidence="6">
    <location>
        <begin position="391"/>
        <end position="413"/>
    </location>
</feature>
<evidence type="ECO:0000256" key="3">
    <source>
        <dbReference type="ARBA" id="ARBA00022692"/>
    </source>
</evidence>
<dbReference type="OrthoDB" id="1932925at2759"/>
<dbReference type="AlphaFoldDB" id="A0A2G5HH48"/>
<comment type="subcellular location">
    <subcellularLocation>
        <location evidence="1">Membrane</location>
        <topology evidence="1">Multi-pass membrane protein</topology>
    </subcellularLocation>
</comment>
<name>A0A2G5HH48_CERBT</name>
<feature type="transmembrane region" description="Helical" evidence="6">
    <location>
        <begin position="201"/>
        <end position="220"/>
    </location>
</feature>
<evidence type="ECO:0000313" key="10">
    <source>
        <dbReference type="Proteomes" id="UP000230605"/>
    </source>
</evidence>
<reference evidence="8 10" key="1">
    <citation type="submission" date="2015-10" db="EMBL/GenBank/DDBJ databases">
        <title>The cercosporin biosynthetic gene cluster was horizontally transferred to several fungal lineages and shown to be expanded in Cercospora beticola based on microsynteny with recipient genomes.</title>
        <authorList>
            <person name="De Jonge R."/>
            <person name="Ebert M.K."/>
            <person name="Suttle J.C."/>
            <person name="Jurick Ii W.M."/>
            <person name="Secor G.A."/>
            <person name="Thomma B.P."/>
            <person name="Van De Peer Y."/>
            <person name="Bolton M.D."/>
        </authorList>
    </citation>
    <scope>NUCLEOTIDE SEQUENCE [LARGE SCALE GENOMIC DNA]</scope>
    <source>
        <strain evidence="8 10">09-40</strain>
    </source>
</reference>
<feature type="domain" description="Major facilitator superfamily (MFS) profile" evidence="7">
    <location>
        <begin position="72"/>
        <end position="484"/>
    </location>
</feature>
<evidence type="ECO:0000313" key="8">
    <source>
        <dbReference type="EMBL" id="PIA91849.1"/>
    </source>
</evidence>
<keyword evidence="5 6" id="KW-0472">Membrane</keyword>
<feature type="transmembrane region" description="Helical" evidence="6">
    <location>
        <begin position="140"/>
        <end position="163"/>
    </location>
</feature>
<dbReference type="InterPro" id="IPR036259">
    <property type="entry name" value="MFS_trans_sf"/>
</dbReference>
<feature type="transmembrane region" description="Helical" evidence="6">
    <location>
        <begin position="110"/>
        <end position="128"/>
    </location>
</feature>
<dbReference type="InterPro" id="IPR011701">
    <property type="entry name" value="MFS"/>
</dbReference>
<evidence type="ECO:0000256" key="5">
    <source>
        <dbReference type="ARBA" id="ARBA00023136"/>
    </source>
</evidence>
<evidence type="ECO:0000259" key="7">
    <source>
        <dbReference type="PROSITE" id="PS50850"/>
    </source>
</evidence>
<feature type="transmembrane region" description="Helical" evidence="6">
    <location>
        <begin position="365"/>
        <end position="385"/>
    </location>
</feature>